<proteinExistence type="predicted"/>
<dbReference type="Proteomes" id="UP000054166">
    <property type="component" value="Unassembled WGS sequence"/>
</dbReference>
<keyword evidence="3" id="KW-0732">Signal</keyword>
<evidence type="ECO:0008006" key="6">
    <source>
        <dbReference type="Google" id="ProtNLM"/>
    </source>
</evidence>
<accession>A0A0C3EYM7</accession>
<keyword evidence="2" id="KW-0472">Membrane</keyword>
<dbReference type="InParanoid" id="A0A0C3EYM7"/>
<keyword evidence="2" id="KW-1133">Transmembrane helix</keyword>
<evidence type="ECO:0000313" key="5">
    <source>
        <dbReference type="Proteomes" id="UP000054166"/>
    </source>
</evidence>
<dbReference type="HOGENOM" id="CLU_1086296_0_0_1"/>
<keyword evidence="2" id="KW-0812">Transmembrane</keyword>
<evidence type="ECO:0000256" key="3">
    <source>
        <dbReference type="SAM" id="SignalP"/>
    </source>
</evidence>
<gene>
    <name evidence="4" type="ORF">PILCRDRAFT_15773</name>
</gene>
<name>A0A0C3EYM7_PILCF</name>
<feature type="compositionally biased region" description="Low complexity" evidence="1">
    <location>
        <begin position="131"/>
        <end position="158"/>
    </location>
</feature>
<feature type="signal peptide" evidence="3">
    <location>
        <begin position="1"/>
        <end position="18"/>
    </location>
</feature>
<dbReference type="EMBL" id="KN833105">
    <property type="protein sequence ID" value="KIM72851.1"/>
    <property type="molecule type" value="Genomic_DNA"/>
</dbReference>
<evidence type="ECO:0000313" key="4">
    <source>
        <dbReference type="EMBL" id="KIM72851.1"/>
    </source>
</evidence>
<reference evidence="5" key="2">
    <citation type="submission" date="2015-01" db="EMBL/GenBank/DDBJ databases">
        <title>Evolutionary Origins and Diversification of the Mycorrhizal Mutualists.</title>
        <authorList>
            <consortium name="DOE Joint Genome Institute"/>
            <consortium name="Mycorrhizal Genomics Consortium"/>
            <person name="Kohler A."/>
            <person name="Kuo A."/>
            <person name="Nagy L.G."/>
            <person name="Floudas D."/>
            <person name="Copeland A."/>
            <person name="Barry K.W."/>
            <person name="Cichocki N."/>
            <person name="Veneault-Fourrey C."/>
            <person name="LaButti K."/>
            <person name="Lindquist E.A."/>
            <person name="Lipzen A."/>
            <person name="Lundell T."/>
            <person name="Morin E."/>
            <person name="Murat C."/>
            <person name="Riley R."/>
            <person name="Ohm R."/>
            <person name="Sun H."/>
            <person name="Tunlid A."/>
            <person name="Henrissat B."/>
            <person name="Grigoriev I.V."/>
            <person name="Hibbett D.S."/>
            <person name="Martin F."/>
        </authorList>
    </citation>
    <scope>NUCLEOTIDE SEQUENCE [LARGE SCALE GENOMIC DNA]</scope>
    <source>
        <strain evidence="5">F 1598</strain>
    </source>
</reference>
<feature type="transmembrane region" description="Helical" evidence="2">
    <location>
        <begin position="168"/>
        <end position="191"/>
    </location>
</feature>
<sequence length="256" mass="26585">MRLALSVYFFLAAASVDALSTTGDIWGGINITQMVLQVATAISTPTCNATTNCTQLTTVEIPSCLTVLGSPGCWCSLANLYPVHYCAICMSTPLDNTTTPEQTQTPGESHMNYHIGCNAYQAFLNGTSTSNGTTTSSMTSSSSSASASTIPAQTATTTPGPKSIGGGAIGGVAVGGLIGLALIVAAGCLLYRRMQNKHERAAGSMQRTSVLSHNSKYPFSTGDNSPAIAYTPPSNPYIQGPNAPYDTRMLNLLPQV</sequence>
<protein>
    <recommendedName>
        <fullName evidence="6">Mid2 domain-containing protein</fullName>
    </recommendedName>
</protein>
<reference evidence="4 5" key="1">
    <citation type="submission" date="2014-04" db="EMBL/GenBank/DDBJ databases">
        <authorList>
            <consortium name="DOE Joint Genome Institute"/>
            <person name="Kuo A."/>
            <person name="Tarkka M."/>
            <person name="Buscot F."/>
            <person name="Kohler A."/>
            <person name="Nagy L.G."/>
            <person name="Floudas D."/>
            <person name="Copeland A."/>
            <person name="Barry K.W."/>
            <person name="Cichocki N."/>
            <person name="Veneault-Fourrey C."/>
            <person name="LaButti K."/>
            <person name="Lindquist E.A."/>
            <person name="Lipzen A."/>
            <person name="Lundell T."/>
            <person name="Morin E."/>
            <person name="Murat C."/>
            <person name="Sun H."/>
            <person name="Tunlid A."/>
            <person name="Henrissat B."/>
            <person name="Grigoriev I.V."/>
            <person name="Hibbett D.S."/>
            <person name="Martin F."/>
            <person name="Nordberg H.P."/>
            <person name="Cantor M.N."/>
            <person name="Hua S.X."/>
        </authorList>
    </citation>
    <scope>NUCLEOTIDE SEQUENCE [LARGE SCALE GENOMIC DNA]</scope>
    <source>
        <strain evidence="4 5">F 1598</strain>
    </source>
</reference>
<keyword evidence="5" id="KW-1185">Reference proteome</keyword>
<dbReference type="AlphaFoldDB" id="A0A0C3EYM7"/>
<dbReference type="OrthoDB" id="3251621at2759"/>
<evidence type="ECO:0000256" key="2">
    <source>
        <dbReference type="SAM" id="Phobius"/>
    </source>
</evidence>
<evidence type="ECO:0000256" key="1">
    <source>
        <dbReference type="SAM" id="MobiDB-lite"/>
    </source>
</evidence>
<feature type="chain" id="PRO_5002164054" description="Mid2 domain-containing protein" evidence="3">
    <location>
        <begin position="19"/>
        <end position="256"/>
    </location>
</feature>
<organism evidence="4 5">
    <name type="scientific">Piloderma croceum (strain F 1598)</name>
    <dbReference type="NCBI Taxonomy" id="765440"/>
    <lineage>
        <taxon>Eukaryota</taxon>
        <taxon>Fungi</taxon>
        <taxon>Dikarya</taxon>
        <taxon>Basidiomycota</taxon>
        <taxon>Agaricomycotina</taxon>
        <taxon>Agaricomycetes</taxon>
        <taxon>Agaricomycetidae</taxon>
        <taxon>Atheliales</taxon>
        <taxon>Atheliaceae</taxon>
        <taxon>Piloderma</taxon>
    </lineage>
</organism>
<feature type="region of interest" description="Disordered" evidence="1">
    <location>
        <begin position="131"/>
        <end position="163"/>
    </location>
</feature>